<accession>A0A1F2WSV4</accession>
<sequence>MRKSHAIICAVSLALLILLAGCYQPGGPIPEGAHTPVPRDYTQEDVDQVVVMEERVISSPLPAEWGAPQECDEIHFLRFRPSDGSTLDSNDNSLPNADTTDAMLLMLPGVLEGANGFEYVGRQAVYSAKVNNNKNIEVWGVERRNNRLEDLTAANYIEEQLSKGQMTTDEAVETFVDYYYEGQPLNGKTFAGWYWNQDIPFLSEFGLKLDTEDVFKVIQTMVPDPEVRREKVFVGGHSMGGPMATYFVGWDLDGDTATTDDAGYNNCAGLFGFDTQFAPMNGMFPPSDSFSGAMPAAVEEEITSSATTESDYANLIQSLRDGSNPVVLNSSPFLGGEVMDLLEAIGLAAYYDPDSEATYVKDVPFSEDVQWLLRVLHSNDLDTFIQATPQMTDFRFTNEALLGIVFDDSYVPLMFIQNSMGFLQGGPVIEKSFPLFPISLIPELSSSFGTGPYYIANDAGPADNLGTGPLYSWANFDEVGDAADPNYQDTTGTTTYTTMENEVSDIRDVARVIFKGPLNLVEWYFSMRLLFDFQGSTEAYAPKYGINFLYPEKVAEKPQVLFVADKGTHSEDETSVGEVHICKGYNHMDVLTACANASARRPSEIIEPLIDFIIRNTDQI</sequence>
<organism evidence="2 3">
    <name type="scientific">Candidatus Solincola sediminis</name>
    <dbReference type="NCBI Taxonomy" id="1797199"/>
    <lineage>
        <taxon>Bacteria</taxon>
        <taxon>Bacillati</taxon>
        <taxon>Actinomycetota</taxon>
        <taxon>Candidatus Geothermincolia</taxon>
        <taxon>Candidatus Geothermincolales</taxon>
        <taxon>Candidatus Geothermincolaceae</taxon>
        <taxon>Candidatus Solincola</taxon>
    </lineage>
</organism>
<dbReference type="Gene3D" id="3.40.50.1820">
    <property type="entry name" value="alpha/beta hydrolase"/>
    <property type="match status" value="1"/>
</dbReference>
<dbReference type="EMBL" id="MELK01000008">
    <property type="protein sequence ID" value="OFW59972.1"/>
    <property type="molecule type" value="Genomic_DNA"/>
</dbReference>
<feature type="chain" id="PRO_5039429662" evidence="1">
    <location>
        <begin position="21"/>
        <end position="620"/>
    </location>
</feature>
<feature type="signal peptide" evidence="1">
    <location>
        <begin position="1"/>
        <end position="20"/>
    </location>
</feature>
<reference evidence="2 3" key="1">
    <citation type="journal article" date="2016" name="Nat. Commun.">
        <title>Thousands of microbial genomes shed light on interconnected biogeochemical processes in an aquifer system.</title>
        <authorList>
            <person name="Anantharaman K."/>
            <person name="Brown C.T."/>
            <person name="Hug L.A."/>
            <person name="Sharon I."/>
            <person name="Castelle C.J."/>
            <person name="Probst A.J."/>
            <person name="Thomas B.C."/>
            <person name="Singh A."/>
            <person name="Wilkins M.J."/>
            <person name="Karaoz U."/>
            <person name="Brodie E.L."/>
            <person name="Williams K.H."/>
            <person name="Hubbard S.S."/>
            <person name="Banfield J.F."/>
        </authorList>
    </citation>
    <scope>NUCLEOTIDE SEQUENCE [LARGE SCALE GENOMIC DNA]</scope>
</reference>
<name>A0A1F2WSV4_9ACTN</name>
<comment type="caution">
    <text evidence="2">The sequence shown here is derived from an EMBL/GenBank/DDBJ whole genome shotgun (WGS) entry which is preliminary data.</text>
</comment>
<evidence type="ECO:0000313" key="2">
    <source>
        <dbReference type="EMBL" id="OFW59972.1"/>
    </source>
</evidence>
<dbReference type="SUPFAM" id="SSF53474">
    <property type="entry name" value="alpha/beta-Hydrolases"/>
    <property type="match status" value="2"/>
</dbReference>
<evidence type="ECO:0000256" key="1">
    <source>
        <dbReference type="SAM" id="SignalP"/>
    </source>
</evidence>
<evidence type="ECO:0000313" key="3">
    <source>
        <dbReference type="Proteomes" id="UP000177876"/>
    </source>
</evidence>
<dbReference type="STRING" id="1797197.A2Y75_07850"/>
<dbReference type="PROSITE" id="PS51257">
    <property type="entry name" value="PROKAR_LIPOPROTEIN"/>
    <property type="match status" value="1"/>
</dbReference>
<dbReference type="Proteomes" id="UP000177876">
    <property type="component" value="Unassembled WGS sequence"/>
</dbReference>
<dbReference type="AlphaFoldDB" id="A0A1F2WSV4"/>
<dbReference type="InterPro" id="IPR029058">
    <property type="entry name" value="AB_hydrolase_fold"/>
</dbReference>
<protein>
    <submittedName>
        <fullName evidence="2">Uncharacterized protein</fullName>
    </submittedName>
</protein>
<keyword evidence="1" id="KW-0732">Signal</keyword>
<gene>
    <name evidence="2" type="ORF">A2Y75_07850</name>
</gene>
<proteinExistence type="predicted"/>